<evidence type="ECO:0008006" key="5">
    <source>
        <dbReference type="Google" id="ProtNLM"/>
    </source>
</evidence>
<name>A0A834G1J2_RHOSS</name>
<dbReference type="AlphaFoldDB" id="A0A834G1J2"/>
<dbReference type="EMBL" id="WJXA01000012">
    <property type="protein sequence ID" value="KAF7123070.1"/>
    <property type="molecule type" value="Genomic_DNA"/>
</dbReference>
<proteinExistence type="predicted"/>
<reference evidence="3" key="1">
    <citation type="submission" date="2019-11" db="EMBL/GenBank/DDBJ databases">
        <authorList>
            <person name="Liu Y."/>
            <person name="Hou J."/>
            <person name="Li T.-Q."/>
            <person name="Guan C.-H."/>
            <person name="Wu X."/>
            <person name="Wu H.-Z."/>
            <person name="Ling F."/>
            <person name="Zhang R."/>
            <person name="Shi X.-G."/>
            <person name="Ren J.-P."/>
            <person name="Chen E.-F."/>
            <person name="Sun J.-M."/>
        </authorList>
    </citation>
    <scope>NUCLEOTIDE SEQUENCE</scope>
    <source>
        <strain evidence="3">Adult_tree_wgs_1</strain>
        <tissue evidence="3">Leaves</tissue>
    </source>
</reference>
<feature type="compositionally biased region" description="Basic and acidic residues" evidence="1">
    <location>
        <begin position="216"/>
        <end position="231"/>
    </location>
</feature>
<dbReference type="OrthoDB" id="1749959at2759"/>
<feature type="chain" id="PRO_5032282851" description="rRNA N-glycosidase" evidence="2">
    <location>
        <begin position="29"/>
        <end position="231"/>
    </location>
</feature>
<evidence type="ECO:0000313" key="4">
    <source>
        <dbReference type="Proteomes" id="UP000626092"/>
    </source>
</evidence>
<dbReference type="Proteomes" id="UP000626092">
    <property type="component" value="Unassembled WGS sequence"/>
</dbReference>
<feature type="region of interest" description="Disordered" evidence="1">
    <location>
        <begin position="189"/>
        <end position="231"/>
    </location>
</feature>
<protein>
    <recommendedName>
        <fullName evidence="5">rRNA N-glycosidase</fullName>
    </recommendedName>
</protein>
<keyword evidence="4" id="KW-1185">Reference proteome</keyword>
<feature type="signal peptide" evidence="2">
    <location>
        <begin position="1"/>
        <end position="28"/>
    </location>
</feature>
<comment type="caution">
    <text evidence="3">The sequence shown here is derived from an EMBL/GenBank/DDBJ whole genome shotgun (WGS) entry which is preliminary data.</text>
</comment>
<feature type="compositionally biased region" description="Basic and acidic residues" evidence="1">
    <location>
        <begin position="189"/>
        <end position="209"/>
    </location>
</feature>
<gene>
    <name evidence="3" type="ORF">RHSIM_Rhsim12G0035200</name>
</gene>
<keyword evidence="2" id="KW-0732">Signal</keyword>
<evidence type="ECO:0000256" key="2">
    <source>
        <dbReference type="SAM" id="SignalP"/>
    </source>
</evidence>
<sequence length="231" mass="25685">MRRTLAVVFVILTFALLLSTSLPRKADGRVFYSFKVLQSNEFSSELILKTGTNRAYFLSRFLAEGLVPPSAPNPDTYIPHQAHARFVQGPPTRSFDDMLSLIDPIISPECNDQLSREVTREEVQLALGSLSTWAFESPWGTLLKEVNQTNVTLIFKVPNPEDLPGAETASSAIGSAPFNFDIDWSDGRRWKEARDGHGEGKRGGDKDGPADDEERDGEREAAEDRLSGWGW</sequence>
<evidence type="ECO:0000256" key="1">
    <source>
        <dbReference type="SAM" id="MobiDB-lite"/>
    </source>
</evidence>
<organism evidence="3 4">
    <name type="scientific">Rhododendron simsii</name>
    <name type="common">Sims's rhododendron</name>
    <dbReference type="NCBI Taxonomy" id="118357"/>
    <lineage>
        <taxon>Eukaryota</taxon>
        <taxon>Viridiplantae</taxon>
        <taxon>Streptophyta</taxon>
        <taxon>Embryophyta</taxon>
        <taxon>Tracheophyta</taxon>
        <taxon>Spermatophyta</taxon>
        <taxon>Magnoliopsida</taxon>
        <taxon>eudicotyledons</taxon>
        <taxon>Gunneridae</taxon>
        <taxon>Pentapetalae</taxon>
        <taxon>asterids</taxon>
        <taxon>Ericales</taxon>
        <taxon>Ericaceae</taxon>
        <taxon>Ericoideae</taxon>
        <taxon>Rhodoreae</taxon>
        <taxon>Rhododendron</taxon>
    </lineage>
</organism>
<evidence type="ECO:0000313" key="3">
    <source>
        <dbReference type="EMBL" id="KAF7123070.1"/>
    </source>
</evidence>
<accession>A0A834G1J2</accession>